<feature type="transmembrane region" description="Helical" evidence="7">
    <location>
        <begin position="183"/>
        <end position="211"/>
    </location>
</feature>
<feature type="domain" description="ABC transmembrane type-1" evidence="8">
    <location>
        <begin position="139"/>
        <end position="321"/>
    </location>
</feature>
<organism evidence="9 10">
    <name type="scientific">Halosolutus amylolyticus</name>
    <dbReference type="NCBI Taxonomy" id="2932267"/>
    <lineage>
        <taxon>Archaea</taxon>
        <taxon>Methanobacteriati</taxon>
        <taxon>Methanobacteriota</taxon>
        <taxon>Stenosarchaea group</taxon>
        <taxon>Halobacteria</taxon>
        <taxon>Halobacteriales</taxon>
        <taxon>Natrialbaceae</taxon>
        <taxon>Halosolutus</taxon>
    </lineage>
</organism>
<evidence type="ECO:0000256" key="2">
    <source>
        <dbReference type="ARBA" id="ARBA00022448"/>
    </source>
</evidence>
<sequence length="354" mass="38795">MSGTAATDPESGADAADRVVDRLERIRHSRRIQVVVATGLVVTVAMLFAQALSAVGFFSESYQWDFFAESLRDFFPITLYFTGLPFVEGIPFIDYRQYWAFISDRNLLFDPASFDQFVANPIGFVFGSDLGIFSLFGEAGITLAIGFAGTILGFPLALLFGILGSERVTPFPFNFLFRGTMSAIRSIPALVWALIYIPLAGLTPLAALLAVGTDTVGNLGRLFTDELEEIEDGPIEAMETTGASRPQVIVFGMLSQVRTSFIAWTLYIFEINVRIAVSLGIIGAGGLGEILDIQQGLFQFTNAMATLLCIFLLIISVELFSQRIRSRLREDDDPMGLGELLLGLPRRLVESLAR</sequence>
<feature type="transmembrane region" description="Helical" evidence="7">
    <location>
        <begin position="32"/>
        <end position="58"/>
    </location>
</feature>
<evidence type="ECO:0000313" key="10">
    <source>
        <dbReference type="Proteomes" id="UP001595898"/>
    </source>
</evidence>
<dbReference type="InterPro" id="IPR005769">
    <property type="entry name" value="PhnE/PtxC"/>
</dbReference>
<accession>A0ABD5PJA5</accession>
<evidence type="ECO:0000256" key="6">
    <source>
        <dbReference type="ARBA" id="ARBA00023136"/>
    </source>
</evidence>
<gene>
    <name evidence="9" type="primary">phnE</name>
    <name evidence="9" type="ORF">ACFO5R_01665</name>
</gene>
<evidence type="ECO:0000259" key="8">
    <source>
        <dbReference type="PROSITE" id="PS50928"/>
    </source>
</evidence>
<feature type="transmembrane region" description="Helical" evidence="7">
    <location>
        <begin position="117"/>
        <end position="136"/>
    </location>
</feature>
<name>A0ABD5PJA5_9EURY</name>
<comment type="subcellular location">
    <subcellularLocation>
        <location evidence="1 7">Cell membrane</location>
        <topology evidence="1 7">Multi-pass membrane protein</topology>
    </subcellularLocation>
</comment>
<evidence type="ECO:0000256" key="4">
    <source>
        <dbReference type="ARBA" id="ARBA00022692"/>
    </source>
</evidence>
<dbReference type="Gene3D" id="1.10.3720.10">
    <property type="entry name" value="MetI-like"/>
    <property type="match status" value="1"/>
</dbReference>
<keyword evidence="2 7" id="KW-0813">Transport</keyword>
<evidence type="ECO:0000256" key="3">
    <source>
        <dbReference type="ARBA" id="ARBA00022475"/>
    </source>
</evidence>
<dbReference type="Proteomes" id="UP001595898">
    <property type="component" value="Unassembled WGS sequence"/>
</dbReference>
<dbReference type="EMBL" id="JBHSFA010000002">
    <property type="protein sequence ID" value="MFC4540632.1"/>
    <property type="molecule type" value="Genomic_DNA"/>
</dbReference>
<keyword evidence="5 7" id="KW-1133">Transmembrane helix</keyword>
<keyword evidence="3" id="KW-1003">Cell membrane</keyword>
<protein>
    <submittedName>
        <fullName evidence="9">Phosphonate ABC transporter, permease protein PhnE</fullName>
    </submittedName>
</protein>
<dbReference type="InterPro" id="IPR035906">
    <property type="entry name" value="MetI-like_sf"/>
</dbReference>
<comment type="similarity">
    <text evidence="7">Belongs to the binding-protein-dependent transport system permease family.</text>
</comment>
<reference evidence="9 10" key="1">
    <citation type="journal article" date="2019" name="Int. J. Syst. Evol. Microbiol.">
        <title>The Global Catalogue of Microorganisms (GCM) 10K type strain sequencing project: providing services to taxonomists for standard genome sequencing and annotation.</title>
        <authorList>
            <consortium name="The Broad Institute Genomics Platform"/>
            <consortium name="The Broad Institute Genome Sequencing Center for Infectious Disease"/>
            <person name="Wu L."/>
            <person name="Ma J."/>
        </authorList>
    </citation>
    <scope>NUCLEOTIDE SEQUENCE [LARGE SCALE GENOMIC DNA]</scope>
    <source>
        <strain evidence="9 10">WLHS5</strain>
    </source>
</reference>
<proteinExistence type="inferred from homology"/>
<dbReference type="NCBIfam" id="TIGR01097">
    <property type="entry name" value="PhnE"/>
    <property type="match status" value="1"/>
</dbReference>
<keyword evidence="4 7" id="KW-0812">Transmembrane</keyword>
<dbReference type="AlphaFoldDB" id="A0ABD5PJA5"/>
<dbReference type="PANTHER" id="PTHR30043:SF1">
    <property type="entry name" value="ABC TRANSPORT SYSTEM PERMEASE PROTEIN P69"/>
    <property type="match status" value="1"/>
</dbReference>
<dbReference type="Pfam" id="PF00528">
    <property type="entry name" value="BPD_transp_1"/>
    <property type="match status" value="1"/>
</dbReference>
<dbReference type="CDD" id="cd06261">
    <property type="entry name" value="TM_PBP2"/>
    <property type="match status" value="1"/>
</dbReference>
<feature type="transmembrane region" description="Helical" evidence="7">
    <location>
        <begin position="297"/>
        <end position="320"/>
    </location>
</feature>
<evidence type="ECO:0000256" key="1">
    <source>
        <dbReference type="ARBA" id="ARBA00004651"/>
    </source>
</evidence>
<dbReference type="RefSeq" id="WP_250138796.1">
    <property type="nucleotide sequence ID" value="NZ_JALIQP010000001.1"/>
</dbReference>
<evidence type="ECO:0000313" key="9">
    <source>
        <dbReference type="EMBL" id="MFC4540632.1"/>
    </source>
</evidence>
<comment type="caution">
    <text evidence="9">The sequence shown here is derived from an EMBL/GenBank/DDBJ whole genome shotgun (WGS) entry which is preliminary data.</text>
</comment>
<evidence type="ECO:0000256" key="7">
    <source>
        <dbReference type="RuleBase" id="RU363032"/>
    </source>
</evidence>
<feature type="transmembrane region" description="Helical" evidence="7">
    <location>
        <begin position="143"/>
        <end position="163"/>
    </location>
</feature>
<feature type="transmembrane region" description="Helical" evidence="7">
    <location>
        <begin position="261"/>
        <end position="285"/>
    </location>
</feature>
<dbReference type="SUPFAM" id="SSF161098">
    <property type="entry name" value="MetI-like"/>
    <property type="match status" value="1"/>
</dbReference>
<dbReference type="InterPro" id="IPR000515">
    <property type="entry name" value="MetI-like"/>
</dbReference>
<keyword evidence="6 7" id="KW-0472">Membrane</keyword>
<keyword evidence="10" id="KW-1185">Reference proteome</keyword>
<dbReference type="PROSITE" id="PS50928">
    <property type="entry name" value="ABC_TM1"/>
    <property type="match status" value="1"/>
</dbReference>
<evidence type="ECO:0000256" key="5">
    <source>
        <dbReference type="ARBA" id="ARBA00022989"/>
    </source>
</evidence>
<dbReference type="PANTHER" id="PTHR30043">
    <property type="entry name" value="PHOSPHONATES TRANSPORT SYSTEM PERMEASE PROTEIN"/>
    <property type="match status" value="1"/>
</dbReference>
<dbReference type="GO" id="GO:0005886">
    <property type="term" value="C:plasma membrane"/>
    <property type="evidence" value="ECO:0007669"/>
    <property type="project" value="UniProtKB-SubCell"/>
</dbReference>